<dbReference type="Pfam" id="PF24803">
    <property type="entry name" value="DUF7704"/>
    <property type="match status" value="1"/>
</dbReference>
<name>A0A2B7Z0Q4_POLH7</name>
<keyword evidence="1" id="KW-1133">Transmembrane helix</keyword>
<organism evidence="3 4">
    <name type="scientific">Polytolypa hystricis (strain UAMH7299)</name>
    <dbReference type="NCBI Taxonomy" id="1447883"/>
    <lineage>
        <taxon>Eukaryota</taxon>
        <taxon>Fungi</taxon>
        <taxon>Dikarya</taxon>
        <taxon>Ascomycota</taxon>
        <taxon>Pezizomycotina</taxon>
        <taxon>Eurotiomycetes</taxon>
        <taxon>Eurotiomycetidae</taxon>
        <taxon>Onygenales</taxon>
        <taxon>Onygenales incertae sedis</taxon>
        <taxon>Polytolypa</taxon>
    </lineage>
</organism>
<dbReference type="AlphaFoldDB" id="A0A2B7Z0Q4"/>
<dbReference type="PANTHER" id="PTHR37019">
    <property type="entry name" value="CHROMOSOME 1, WHOLE GENOME SHOTGUN SEQUENCE"/>
    <property type="match status" value="1"/>
</dbReference>
<gene>
    <name evidence="3" type="ORF">AJ80_01608</name>
</gene>
<comment type="caution">
    <text evidence="3">The sequence shown here is derived from an EMBL/GenBank/DDBJ whole genome shotgun (WGS) entry which is preliminary data.</text>
</comment>
<dbReference type="Proteomes" id="UP000224634">
    <property type="component" value="Unassembled WGS sequence"/>
</dbReference>
<accession>A0A2B7Z0Q4</accession>
<feature type="transmembrane region" description="Helical" evidence="1">
    <location>
        <begin position="90"/>
        <end position="110"/>
    </location>
</feature>
<dbReference type="STRING" id="1447883.A0A2B7Z0Q4"/>
<feature type="transmembrane region" description="Helical" evidence="1">
    <location>
        <begin position="57"/>
        <end position="78"/>
    </location>
</feature>
<keyword evidence="1" id="KW-0812">Transmembrane</keyword>
<evidence type="ECO:0000313" key="4">
    <source>
        <dbReference type="Proteomes" id="UP000224634"/>
    </source>
</evidence>
<dbReference type="PANTHER" id="PTHR37019:SF2">
    <property type="entry name" value="EXPERA DOMAIN-CONTAINING PROTEIN"/>
    <property type="match status" value="1"/>
</dbReference>
<evidence type="ECO:0000313" key="3">
    <source>
        <dbReference type="EMBL" id="PGH26662.1"/>
    </source>
</evidence>
<sequence>MSTILPSWPHFLFAVLEPISLIAGWWAATFDTHAFITNQTLDAVLSPQSTIPRSAQIIAYQLGNLYGLSLLVGIAVLYSTSEPKVVRNYMIALAIADVTHVYTTYLGLGWDAWINVGHWNALAWGNIGATSFLFLNRVAYLLGVFGSARSQKDGKKVE</sequence>
<evidence type="ECO:0000256" key="1">
    <source>
        <dbReference type="SAM" id="Phobius"/>
    </source>
</evidence>
<reference evidence="3 4" key="1">
    <citation type="submission" date="2017-10" db="EMBL/GenBank/DDBJ databases">
        <title>Comparative genomics in systemic dimorphic fungi from Ajellomycetaceae.</title>
        <authorList>
            <person name="Munoz J.F."/>
            <person name="Mcewen J.G."/>
            <person name="Clay O.K."/>
            <person name="Cuomo C.A."/>
        </authorList>
    </citation>
    <scope>NUCLEOTIDE SEQUENCE [LARGE SCALE GENOMIC DNA]</scope>
    <source>
        <strain evidence="3 4">UAMH7299</strain>
    </source>
</reference>
<dbReference type="InterPro" id="IPR056121">
    <property type="entry name" value="DUF7704"/>
</dbReference>
<feature type="transmembrane region" description="Helical" evidence="1">
    <location>
        <begin position="7"/>
        <end position="28"/>
    </location>
</feature>
<evidence type="ECO:0000259" key="2">
    <source>
        <dbReference type="Pfam" id="PF24803"/>
    </source>
</evidence>
<proteinExistence type="predicted"/>
<protein>
    <recommendedName>
        <fullName evidence="2">DUF7704 domain-containing protein</fullName>
    </recommendedName>
</protein>
<keyword evidence="1" id="KW-0472">Membrane</keyword>
<feature type="domain" description="DUF7704" evidence="2">
    <location>
        <begin position="3"/>
        <end position="146"/>
    </location>
</feature>
<feature type="transmembrane region" description="Helical" evidence="1">
    <location>
        <begin position="122"/>
        <end position="146"/>
    </location>
</feature>
<dbReference type="EMBL" id="PDNA01000014">
    <property type="protein sequence ID" value="PGH26662.1"/>
    <property type="molecule type" value="Genomic_DNA"/>
</dbReference>
<dbReference type="OrthoDB" id="2937326at2759"/>
<keyword evidence="4" id="KW-1185">Reference proteome</keyword>